<dbReference type="GO" id="GO:0005886">
    <property type="term" value="C:plasma membrane"/>
    <property type="evidence" value="ECO:0007669"/>
    <property type="project" value="UniProtKB-SubCell"/>
</dbReference>
<dbReference type="InterPro" id="IPR035906">
    <property type="entry name" value="MetI-like_sf"/>
</dbReference>
<feature type="transmembrane region" description="Helical" evidence="8">
    <location>
        <begin position="383"/>
        <end position="403"/>
    </location>
</feature>
<feature type="transmembrane region" description="Helical" evidence="8">
    <location>
        <begin position="21"/>
        <end position="50"/>
    </location>
</feature>
<dbReference type="Proteomes" id="UP000621436">
    <property type="component" value="Unassembled WGS sequence"/>
</dbReference>
<dbReference type="PANTHER" id="PTHR43357:SF3">
    <property type="entry name" value="FE(3+)-TRANSPORT SYSTEM PERMEASE PROTEIN FBPB 2"/>
    <property type="match status" value="1"/>
</dbReference>
<evidence type="ECO:0000313" key="11">
    <source>
        <dbReference type="Proteomes" id="UP000621436"/>
    </source>
</evidence>
<keyword evidence="7 8" id="KW-0472">Membrane</keyword>
<dbReference type="GO" id="GO:0055085">
    <property type="term" value="P:transmembrane transport"/>
    <property type="evidence" value="ECO:0007669"/>
    <property type="project" value="InterPro"/>
</dbReference>
<evidence type="ECO:0000256" key="8">
    <source>
        <dbReference type="RuleBase" id="RU363032"/>
    </source>
</evidence>
<reference evidence="10" key="1">
    <citation type="submission" date="2020-11" db="EMBL/GenBank/DDBJ databases">
        <title>Halonatronomonas betainensis gen. nov., sp. nov. a novel haloalkaliphilic representative of the family Halanaerobiacae capable of betaine degradation.</title>
        <authorList>
            <person name="Boltyanskaya Y."/>
            <person name="Kevbrin V."/>
            <person name="Detkova E."/>
            <person name="Grouzdev D.S."/>
            <person name="Koziaeva V."/>
            <person name="Zhilina T."/>
        </authorList>
    </citation>
    <scope>NUCLEOTIDE SEQUENCE</scope>
    <source>
        <strain evidence="10">Z-7014</strain>
    </source>
</reference>
<dbReference type="Gene3D" id="1.10.3720.10">
    <property type="entry name" value="MetI-like"/>
    <property type="match status" value="2"/>
</dbReference>
<evidence type="ECO:0000256" key="6">
    <source>
        <dbReference type="ARBA" id="ARBA00022989"/>
    </source>
</evidence>
<comment type="caution">
    <text evidence="10">The sequence shown here is derived from an EMBL/GenBank/DDBJ whole genome shotgun (WGS) entry which is preliminary data.</text>
</comment>
<feature type="transmembrane region" description="Helical" evidence="8">
    <location>
        <begin position="517"/>
        <end position="536"/>
    </location>
</feature>
<dbReference type="PROSITE" id="PS50928">
    <property type="entry name" value="ABC_TM1"/>
    <property type="match status" value="2"/>
</dbReference>
<keyword evidence="11" id="KW-1185">Reference proteome</keyword>
<dbReference type="InterPro" id="IPR000515">
    <property type="entry name" value="MetI-like"/>
</dbReference>
<feature type="transmembrane region" description="Helical" evidence="8">
    <location>
        <begin position="211"/>
        <end position="233"/>
    </location>
</feature>
<feature type="transmembrane region" description="Helical" evidence="8">
    <location>
        <begin position="459"/>
        <end position="481"/>
    </location>
</feature>
<evidence type="ECO:0000256" key="7">
    <source>
        <dbReference type="ARBA" id="ARBA00023136"/>
    </source>
</evidence>
<organism evidence="10 11">
    <name type="scientific">Halonatronomonas betaini</name>
    <dbReference type="NCBI Taxonomy" id="2778430"/>
    <lineage>
        <taxon>Bacteria</taxon>
        <taxon>Bacillati</taxon>
        <taxon>Bacillota</taxon>
        <taxon>Clostridia</taxon>
        <taxon>Halanaerobiales</taxon>
        <taxon>Halarsenatibacteraceae</taxon>
        <taxon>Halonatronomonas</taxon>
    </lineage>
</organism>
<evidence type="ECO:0000256" key="1">
    <source>
        <dbReference type="ARBA" id="ARBA00004429"/>
    </source>
</evidence>
<dbReference type="AlphaFoldDB" id="A0A931AP23"/>
<evidence type="ECO:0000256" key="4">
    <source>
        <dbReference type="ARBA" id="ARBA00022519"/>
    </source>
</evidence>
<dbReference type="SUPFAM" id="SSF161098">
    <property type="entry name" value="MetI-like"/>
    <property type="match status" value="2"/>
</dbReference>
<proteinExistence type="inferred from homology"/>
<feature type="domain" description="ABC transmembrane type-1" evidence="9">
    <location>
        <begin position="71"/>
        <end position="271"/>
    </location>
</feature>
<comment type="similarity">
    <text evidence="8">Belongs to the binding-protein-dependent transport system permease family.</text>
</comment>
<gene>
    <name evidence="10" type="ORF">I0Q91_02160</name>
</gene>
<accession>A0A931AP23</accession>
<evidence type="ECO:0000256" key="5">
    <source>
        <dbReference type="ARBA" id="ARBA00022692"/>
    </source>
</evidence>
<evidence type="ECO:0000256" key="3">
    <source>
        <dbReference type="ARBA" id="ARBA00022475"/>
    </source>
</evidence>
<keyword evidence="5 8" id="KW-0812">Transmembrane</keyword>
<keyword evidence="6 8" id="KW-1133">Transmembrane helix</keyword>
<feature type="transmembrane region" description="Helical" evidence="8">
    <location>
        <begin position="152"/>
        <end position="172"/>
    </location>
</feature>
<feature type="domain" description="ABC transmembrane type-1" evidence="9">
    <location>
        <begin position="345"/>
        <end position="535"/>
    </location>
</feature>
<sequence length="543" mass="60049">MKANYLKFKDKIKAVKNGEINWPFVAPPFILIPVILIALAMSLPLFYLLVRVWGAENFFSLLFRERTFSVLLNTLGLAAAVTTTTIIIAVPLAWLTVRTNLPGRKIWSILTMVPLVVPTLVGGFAFVAAFGYGGIVHNFLTSTFNISYEPGIYGFFGAWAVLSLLTYPYVLLSVRAALRGMDPGQEETARTLGKTPWQVFWKITLPKLRPAIASGGLLVALYTLSDFAAVSLLQFNSFTRVIFLQYRGTFDRTYAAILSLVLVVVTIFIVSVEMKTRGKARYHSVSRGTKGKVKRNKLGKWKWPALIFCLLVVTLALVIPVGVSAFWLIRGLLQGEPAMLRWEAAFNSFYVSFIAAIVGTFITLPVAILSVKYKSKFSSLLEKITYAGYALPGIVVALSLVFFASNYAFPLYQTLPLLIFAYVILFLPQAMGTLRSSLLQVSPNVEDVGLTMGYSRFKILMSVTIPLIKSGIYTGAALIFLTTMKELPATMLLAPTGFRSLTTEIWNATTEAFYTRAAGPALLLVLVSSFSLWILFNQEDKNA</sequence>
<feature type="transmembrane region" description="Helical" evidence="8">
    <location>
        <begin position="253"/>
        <end position="272"/>
    </location>
</feature>
<keyword evidence="2 8" id="KW-0813">Transport</keyword>
<dbReference type="EMBL" id="JADPIE010000001">
    <property type="protein sequence ID" value="MBF8435872.1"/>
    <property type="molecule type" value="Genomic_DNA"/>
</dbReference>
<feature type="transmembrane region" description="Helical" evidence="8">
    <location>
        <begin position="409"/>
        <end position="427"/>
    </location>
</feature>
<evidence type="ECO:0000256" key="2">
    <source>
        <dbReference type="ARBA" id="ARBA00022448"/>
    </source>
</evidence>
<dbReference type="RefSeq" id="WP_270452562.1">
    <property type="nucleotide sequence ID" value="NZ_JADPIE010000001.1"/>
</dbReference>
<evidence type="ECO:0000259" key="9">
    <source>
        <dbReference type="PROSITE" id="PS50928"/>
    </source>
</evidence>
<feature type="transmembrane region" description="Helical" evidence="8">
    <location>
        <begin position="107"/>
        <end position="132"/>
    </location>
</feature>
<feature type="transmembrane region" description="Helical" evidence="8">
    <location>
        <begin position="70"/>
        <end position="95"/>
    </location>
</feature>
<feature type="transmembrane region" description="Helical" evidence="8">
    <location>
        <begin position="349"/>
        <end position="371"/>
    </location>
</feature>
<evidence type="ECO:0000313" key="10">
    <source>
        <dbReference type="EMBL" id="MBF8435872.1"/>
    </source>
</evidence>
<comment type="subcellular location">
    <subcellularLocation>
        <location evidence="1">Cell inner membrane</location>
        <topology evidence="1">Multi-pass membrane protein</topology>
    </subcellularLocation>
    <subcellularLocation>
        <location evidence="8">Cell membrane</location>
        <topology evidence="8">Multi-pass membrane protein</topology>
    </subcellularLocation>
</comment>
<name>A0A931AP23_9FIRM</name>
<keyword evidence="4" id="KW-0997">Cell inner membrane</keyword>
<feature type="transmembrane region" description="Helical" evidence="8">
    <location>
        <begin position="305"/>
        <end position="329"/>
    </location>
</feature>
<dbReference type="Pfam" id="PF00528">
    <property type="entry name" value="BPD_transp_1"/>
    <property type="match status" value="2"/>
</dbReference>
<dbReference type="PANTHER" id="PTHR43357">
    <property type="entry name" value="INNER MEMBRANE ABC TRANSPORTER PERMEASE PROTEIN YDCV"/>
    <property type="match status" value="1"/>
</dbReference>
<protein>
    <submittedName>
        <fullName evidence="10">Iron ABC transporter permease</fullName>
    </submittedName>
</protein>
<dbReference type="CDD" id="cd06261">
    <property type="entry name" value="TM_PBP2"/>
    <property type="match status" value="2"/>
</dbReference>
<keyword evidence="3" id="KW-1003">Cell membrane</keyword>